<gene>
    <name evidence="2" type="ORF">WJ53_09200</name>
</gene>
<evidence type="ECO:0000256" key="1">
    <source>
        <dbReference type="SAM" id="Phobius"/>
    </source>
</evidence>
<accession>A0AB73FXK2</accession>
<keyword evidence="1" id="KW-0812">Transmembrane</keyword>
<name>A0AB73FXK2_9BURK</name>
<comment type="caution">
    <text evidence="2">The sequence shown here is derived from an EMBL/GenBank/DDBJ whole genome shotgun (WGS) entry which is preliminary data.</text>
</comment>
<dbReference type="Proteomes" id="UP000061665">
    <property type="component" value="Unassembled WGS sequence"/>
</dbReference>
<feature type="transmembrane region" description="Helical" evidence="1">
    <location>
        <begin position="22"/>
        <end position="40"/>
    </location>
</feature>
<dbReference type="AlphaFoldDB" id="A0AB73FXK2"/>
<evidence type="ECO:0000313" key="2">
    <source>
        <dbReference type="EMBL" id="KVM28625.1"/>
    </source>
</evidence>
<sequence>MHFAVHRGPADQTDGYQFVTPVIARLLADLISILVAVNAVDMRDHRCNFIAYGREVTHHKIRR</sequence>
<keyword evidence="1" id="KW-0472">Membrane</keyword>
<organism evidence="2 3">
    <name type="scientific">Burkholderia ubonensis</name>
    <dbReference type="NCBI Taxonomy" id="101571"/>
    <lineage>
        <taxon>Bacteria</taxon>
        <taxon>Pseudomonadati</taxon>
        <taxon>Pseudomonadota</taxon>
        <taxon>Betaproteobacteria</taxon>
        <taxon>Burkholderiales</taxon>
        <taxon>Burkholderiaceae</taxon>
        <taxon>Burkholderia</taxon>
        <taxon>Burkholderia cepacia complex</taxon>
    </lineage>
</organism>
<dbReference type="EMBL" id="LOZE01000083">
    <property type="protein sequence ID" value="KVM28625.1"/>
    <property type="molecule type" value="Genomic_DNA"/>
</dbReference>
<keyword evidence="1" id="KW-1133">Transmembrane helix</keyword>
<evidence type="ECO:0000313" key="3">
    <source>
        <dbReference type="Proteomes" id="UP000061665"/>
    </source>
</evidence>
<proteinExistence type="predicted"/>
<protein>
    <submittedName>
        <fullName evidence="2">Uncharacterized protein</fullName>
    </submittedName>
</protein>
<reference evidence="2 3" key="1">
    <citation type="submission" date="2015-11" db="EMBL/GenBank/DDBJ databases">
        <title>Expanding the genomic diversity of Burkholderia species for the development of highly accurate diagnostics.</title>
        <authorList>
            <person name="Sahl J."/>
            <person name="Keim P."/>
            <person name="Wagner D."/>
        </authorList>
    </citation>
    <scope>NUCLEOTIDE SEQUENCE [LARGE SCALE GENOMIC DNA]</scope>
    <source>
        <strain evidence="2 3">MSMB2058</strain>
    </source>
</reference>